<sequence>MLNFPRRGEKRSTSVSNSEKDNLRRLPQRIRHELRFRQVAVAEKVLVAQRFYRIVFSGDALDGFLAPGFDDHVKVFFPDATGELRLPTVTEQGIVWQDGVRPAARDYTPLDFDAERNRLTMDFYIHPGGVASDWASRAQPGDKLALGGPRGSLVVAEDYAFQLYVCDETGLPALKRRLQTVQAADIHLYLLTDAAIGQAYLGDIGGAQVTWLGSGDLPGAQDPTALITTLDTLTLPDEDYFIWLTGEGQRVKRLSDYFIGQRRRDDASVRAVAYWHQK</sequence>
<evidence type="ECO:0000259" key="3">
    <source>
        <dbReference type="PROSITE" id="PS51384"/>
    </source>
</evidence>
<protein>
    <submittedName>
        <fullName evidence="4">Siderophore-interacting FAD-binding protein</fullName>
    </submittedName>
</protein>
<dbReference type="InterPro" id="IPR007037">
    <property type="entry name" value="SIP_rossman_dom"/>
</dbReference>
<dbReference type="KEGG" id="sod:Sant_3532"/>
<gene>
    <name evidence="4" type="ORF">Sant_3532</name>
</gene>
<dbReference type="Pfam" id="PF08021">
    <property type="entry name" value="FAD_binding_9"/>
    <property type="match status" value="1"/>
</dbReference>
<dbReference type="InterPro" id="IPR017927">
    <property type="entry name" value="FAD-bd_FR_type"/>
</dbReference>
<dbReference type="PANTHER" id="PTHR30157">
    <property type="entry name" value="FERRIC REDUCTASE, NADPH-DEPENDENT"/>
    <property type="match status" value="1"/>
</dbReference>
<organism evidence="4 5">
    <name type="scientific">Sodalis praecaptivus</name>
    <dbReference type="NCBI Taxonomy" id="1239307"/>
    <lineage>
        <taxon>Bacteria</taxon>
        <taxon>Pseudomonadati</taxon>
        <taxon>Pseudomonadota</taxon>
        <taxon>Gammaproteobacteria</taxon>
        <taxon>Enterobacterales</taxon>
        <taxon>Bruguierivoracaceae</taxon>
        <taxon>Sodalis</taxon>
    </lineage>
</organism>
<dbReference type="Gene3D" id="2.40.30.10">
    <property type="entry name" value="Translation factors"/>
    <property type="match status" value="1"/>
</dbReference>
<evidence type="ECO:0000313" key="5">
    <source>
        <dbReference type="Proteomes" id="UP000019028"/>
    </source>
</evidence>
<name>W0I182_9GAMM</name>
<feature type="region of interest" description="Disordered" evidence="2">
    <location>
        <begin position="1"/>
        <end position="22"/>
    </location>
</feature>
<dbReference type="HOGENOM" id="CLU_040923_4_0_6"/>
<dbReference type="PANTHER" id="PTHR30157:SF0">
    <property type="entry name" value="NADPH-DEPENDENT FERRIC-CHELATE REDUCTASE"/>
    <property type="match status" value="1"/>
</dbReference>
<dbReference type="AlphaFoldDB" id="W0I182"/>
<feature type="domain" description="FAD-binding FR-type" evidence="3">
    <location>
        <begin position="34"/>
        <end position="156"/>
    </location>
</feature>
<dbReference type="Pfam" id="PF04954">
    <property type="entry name" value="SIP"/>
    <property type="match status" value="1"/>
</dbReference>
<dbReference type="PROSITE" id="PS51384">
    <property type="entry name" value="FAD_FR"/>
    <property type="match status" value="1"/>
</dbReference>
<reference evidence="4 5" key="1">
    <citation type="journal article" date="2014" name="Genome Biol. Evol.">
        <title>Genome degeneration and adaptation in a nascent stage of symbiosis.</title>
        <authorList>
            <person name="Oakeson K.F."/>
            <person name="Gil R."/>
            <person name="Clayton A.L."/>
            <person name="Dunn D.M."/>
            <person name="von Niederhausern A.C."/>
            <person name="Hamil C."/>
            <person name="Aoyagi A."/>
            <person name="Duval B."/>
            <person name="Baca A."/>
            <person name="Silva F.J."/>
            <person name="Vallier A."/>
            <person name="Jackson D.G."/>
            <person name="Latorre A."/>
            <person name="Weiss R.B."/>
            <person name="Heddi A."/>
            <person name="Moya A."/>
            <person name="Dale C."/>
        </authorList>
    </citation>
    <scope>NUCLEOTIDE SEQUENCE [LARGE SCALE GENOMIC DNA]</scope>
    <source>
        <strain evidence="4 5">HS1</strain>
    </source>
</reference>
<keyword evidence="5" id="KW-1185">Reference proteome</keyword>
<evidence type="ECO:0000256" key="1">
    <source>
        <dbReference type="ARBA" id="ARBA00035644"/>
    </source>
</evidence>
<proteinExistence type="inferred from homology"/>
<comment type="similarity">
    <text evidence="1">Belongs to the SIP oxidoreductase family.</text>
</comment>
<dbReference type="OrthoDB" id="9814826at2"/>
<dbReference type="Gene3D" id="3.40.50.80">
    <property type="entry name" value="Nucleotide-binding domain of ferredoxin-NADP reductase (FNR) module"/>
    <property type="match status" value="1"/>
</dbReference>
<dbReference type="FunFam" id="2.40.30.10:FF:000055">
    <property type="entry name" value="Siderophore-interacting family protein"/>
    <property type="match status" value="1"/>
</dbReference>
<dbReference type="SUPFAM" id="SSF63380">
    <property type="entry name" value="Riboflavin synthase domain-like"/>
    <property type="match status" value="1"/>
</dbReference>
<dbReference type="PATRIC" id="fig|1239307.3.peg.3889"/>
<dbReference type="InterPro" id="IPR017938">
    <property type="entry name" value="Riboflavin_synthase-like_b-brl"/>
</dbReference>
<evidence type="ECO:0000313" key="4">
    <source>
        <dbReference type="EMBL" id="AHF78517.1"/>
    </source>
</evidence>
<accession>W0I182</accession>
<dbReference type="EMBL" id="CP006569">
    <property type="protein sequence ID" value="AHF78517.1"/>
    <property type="molecule type" value="Genomic_DNA"/>
</dbReference>
<dbReference type="GO" id="GO:0016491">
    <property type="term" value="F:oxidoreductase activity"/>
    <property type="evidence" value="ECO:0007669"/>
    <property type="project" value="InterPro"/>
</dbReference>
<dbReference type="Proteomes" id="UP000019028">
    <property type="component" value="Chromosome"/>
</dbReference>
<dbReference type="InterPro" id="IPR013113">
    <property type="entry name" value="SIP_FAD-bd"/>
</dbReference>
<evidence type="ECO:0000256" key="2">
    <source>
        <dbReference type="SAM" id="MobiDB-lite"/>
    </source>
</evidence>
<dbReference type="InterPro" id="IPR039374">
    <property type="entry name" value="SIP_fam"/>
</dbReference>
<dbReference type="CDD" id="cd06193">
    <property type="entry name" value="siderophore_interacting"/>
    <property type="match status" value="1"/>
</dbReference>
<dbReference type="InterPro" id="IPR039261">
    <property type="entry name" value="FNR_nucleotide-bd"/>
</dbReference>